<keyword evidence="2" id="KW-0349">Heme</keyword>
<keyword evidence="5" id="KW-0812">Transmembrane</keyword>
<dbReference type="OrthoDB" id="3366823at2759"/>
<gene>
    <name evidence="6" type="ORF">EPUS_01636</name>
</gene>
<evidence type="ECO:0000256" key="1">
    <source>
        <dbReference type="ARBA" id="ARBA00010617"/>
    </source>
</evidence>
<accession>U1GUT5</accession>
<reference evidence="7" key="1">
    <citation type="journal article" date="2014" name="BMC Genomics">
        <title>Genome characteristics reveal the impact of lichenization on lichen-forming fungus Endocarpon pusillum Hedwig (Verrucariales, Ascomycota).</title>
        <authorList>
            <person name="Wang Y.-Y."/>
            <person name="Liu B."/>
            <person name="Zhang X.-Y."/>
            <person name="Zhou Q.-M."/>
            <person name="Zhang T."/>
            <person name="Li H."/>
            <person name="Yu Y.-F."/>
            <person name="Zhang X.-L."/>
            <person name="Hao X.-Y."/>
            <person name="Wang M."/>
            <person name="Wang L."/>
            <person name="Wei J.-C."/>
        </authorList>
    </citation>
    <scope>NUCLEOTIDE SEQUENCE [LARGE SCALE GENOMIC DNA]</scope>
    <source>
        <strain evidence="7">Z07020 / HMAS-L-300199</strain>
    </source>
</reference>
<keyword evidence="7" id="KW-1185">Reference proteome</keyword>
<keyword evidence="5" id="KW-1133">Transmembrane helix</keyword>
<dbReference type="RefSeq" id="XP_007786964.1">
    <property type="nucleotide sequence ID" value="XM_007788774.1"/>
</dbReference>
<dbReference type="InterPro" id="IPR050529">
    <property type="entry name" value="CYP450_sterol_14alpha_dmase"/>
</dbReference>
<evidence type="ECO:0000256" key="5">
    <source>
        <dbReference type="SAM" id="Phobius"/>
    </source>
</evidence>
<dbReference type="GeneID" id="19236691"/>
<evidence type="ECO:0000256" key="2">
    <source>
        <dbReference type="ARBA" id="ARBA00022617"/>
    </source>
</evidence>
<name>U1GUT5_ENDPU</name>
<dbReference type="GO" id="GO:0016705">
    <property type="term" value="F:oxidoreductase activity, acting on paired donors, with incorporation or reduction of molecular oxygen"/>
    <property type="evidence" value="ECO:0007669"/>
    <property type="project" value="InterPro"/>
</dbReference>
<evidence type="ECO:0000256" key="4">
    <source>
        <dbReference type="ARBA" id="ARBA00023004"/>
    </source>
</evidence>
<dbReference type="Gene3D" id="1.10.630.10">
    <property type="entry name" value="Cytochrome P450"/>
    <property type="match status" value="1"/>
</dbReference>
<dbReference type="InterPro" id="IPR036396">
    <property type="entry name" value="Cyt_P450_sf"/>
</dbReference>
<sequence length="293" mass="33338">MSSLLIGKEFSFRPLEKLALSPLLDNVKATTALLVALTFFSLIFNYALSWALHYWTRTHGKPGQPPPRYPSFIPWIGGAVTVLFNGQSFLDRATTFRGKLTSCRVRFLGRELYFIQDRHSVAALWKQNSLSSPIEPYILVLKYFFGMKKEALSVYNKDDSGPFHKPFRGSQVEPRNRVDWITHHEILKGLTGAGLKPLTKRTAEAIVGRMDNTPVGHDWVEYPDLMKFFQELVGTSIMESLAGPALFDLNPNFCDDFWKFDKFLPKLAKGIPDFLVPGFAQVRRSLLDGLKKY</sequence>
<dbReference type="HOGENOM" id="CLU_950033_0_0_1"/>
<dbReference type="PANTHER" id="PTHR24304:SF2">
    <property type="entry name" value="24-HYDROXYCHOLESTEROL 7-ALPHA-HYDROXYLASE"/>
    <property type="match status" value="1"/>
</dbReference>
<dbReference type="GO" id="GO:0008395">
    <property type="term" value="F:steroid hydroxylase activity"/>
    <property type="evidence" value="ECO:0007669"/>
    <property type="project" value="TreeGrafter"/>
</dbReference>
<dbReference type="eggNOG" id="KOG0684">
    <property type="taxonomic scope" value="Eukaryota"/>
</dbReference>
<dbReference type="Proteomes" id="UP000019373">
    <property type="component" value="Unassembled WGS sequence"/>
</dbReference>
<evidence type="ECO:0000313" key="6">
    <source>
        <dbReference type="EMBL" id="ERF75806.1"/>
    </source>
</evidence>
<keyword evidence="4" id="KW-0408">Iron</keyword>
<dbReference type="PANTHER" id="PTHR24304">
    <property type="entry name" value="CYTOCHROME P450 FAMILY 7"/>
    <property type="match status" value="1"/>
</dbReference>
<keyword evidence="3" id="KW-0479">Metal-binding</keyword>
<dbReference type="EMBL" id="KE720798">
    <property type="protein sequence ID" value="ERF75806.1"/>
    <property type="molecule type" value="Genomic_DNA"/>
</dbReference>
<dbReference type="GO" id="GO:0020037">
    <property type="term" value="F:heme binding"/>
    <property type="evidence" value="ECO:0007669"/>
    <property type="project" value="InterPro"/>
</dbReference>
<organism evidence="6 7">
    <name type="scientific">Endocarpon pusillum (strain Z07020 / HMAS-L-300199)</name>
    <name type="common">Lichen-forming fungus</name>
    <dbReference type="NCBI Taxonomy" id="1263415"/>
    <lineage>
        <taxon>Eukaryota</taxon>
        <taxon>Fungi</taxon>
        <taxon>Dikarya</taxon>
        <taxon>Ascomycota</taxon>
        <taxon>Pezizomycotina</taxon>
        <taxon>Eurotiomycetes</taxon>
        <taxon>Chaetothyriomycetidae</taxon>
        <taxon>Verrucariales</taxon>
        <taxon>Verrucariaceae</taxon>
        <taxon>Endocarpon</taxon>
    </lineage>
</organism>
<evidence type="ECO:0000256" key="3">
    <source>
        <dbReference type="ARBA" id="ARBA00022723"/>
    </source>
</evidence>
<evidence type="ECO:0008006" key="8">
    <source>
        <dbReference type="Google" id="ProtNLM"/>
    </source>
</evidence>
<feature type="transmembrane region" description="Helical" evidence="5">
    <location>
        <begin position="32"/>
        <end position="52"/>
    </location>
</feature>
<evidence type="ECO:0000313" key="7">
    <source>
        <dbReference type="Proteomes" id="UP000019373"/>
    </source>
</evidence>
<comment type="similarity">
    <text evidence="1">Belongs to the cytochrome P450 family.</text>
</comment>
<dbReference type="OMA" id="WITHHEI"/>
<keyword evidence="5" id="KW-0472">Membrane</keyword>
<protein>
    <recommendedName>
        <fullName evidence="8">Cytochrome P450</fullName>
    </recommendedName>
</protein>
<proteinExistence type="inferred from homology"/>
<dbReference type="AlphaFoldDB" id="U1GUT5"/>
<dbReference type="GO" id="GO:0005506">
    <property type="term" value="F:iron ion binding"/>
    <property type="evidence" value="ECO:0007669"/>
    <property type="project" value="InterPro"/>
</dbReference>